<dbReference type="Gene3D" id="2.60.200.20">
    <property type="match status" value="1"/>
</dbReference>
<keyword evidence="3" id="KW-1133">Transmembrane helix</keyword>
<reference evidence="6" key="1">
    <citation type="journal article" date="2014" name="Proc. Natl. Acad. Sci. U.S.A.">
        <title>Extensive sampling of basidiomycete genomes demonstrates inadequacy of the white-rot/brown-rot paradigm for wood decay fungi.</title>
        <authorList>
            <person name="Riley R."/>
            <person name="Salamov A.A."/>
            <person name="Brown D.W."/>
            <person name="Nagy L.G."/>
            <person name="Floudas D."/>
            <person name="Held B.W."/>
            <person name="Levasseur A."/>
            <person name="Lombard V."/>
            <person name="Morin E."/>
            <person name="Otillar R."/>
            <person name="Lindquist E.A."/>
            <person name="Sun H."/>
            <person name="LaButti K.M."/>
            <person name="Schmutz J."/>
            <person name="Jabbour D."/>
            <person name="Luo H."/>
            <person name="Baker S.E."/>
            <person name="Pisabarro A.G."/>
            <person name="Walton J.D."/>
            <person name="Blanchette R.A."/>
            <person name="Henrissat B."/>
            <person name="Martin F."/>
            <person name="Cullen D."/>
            <person name="Hibbett D.S."/>
            <person name="Grigoriev I.V."/>
        </authorList>
    </citation>
    <scope>NUCLEOTIDE SEQUENCE [LARGE SCALE GENOMIC DNA]</scope>
    <source>
        <strain evidence="6">FD-172 SS1</strain>
    </source>
</reference>
<evidence type="ECO:0000256" key="1">
    <source>
        <dbReference type="SAM" id="Coils"/>
    </source>
</evidence>
<evidence type="ECO:0000313" key="6">
    <source>
        <dbReference type="Proteomes" id="UP000027195"/>
    </source>
</evidence>
<dbReference type="EMBL" id="KL198062">
    <property type="protein sequence ID" value="KDQ10943.1"/>
    <property type="molecule type" value="Genomic_DNA"/>
</dbReference>
<feature type="compositionally biased region" description="Basic and acidic residues" evidence="2">
    <location>
        <begin position="556"/>
        <end position="571"/>
    </location>
</feature>
<feature type="region of interest" description="Disordered" evidence="2">
    <location>
        <begin position="159"/>
        <end position="184"/>
    </location>
</feature>
<evidence type="ECO:0000313" key="5">
    <source>
        <dbReference type="EMBL" id="KDQ10943.1"/>
    </source>
</evidence>
<feature type="transmembrane region" description="Helical" evidence="3">
    <location>
        <begin position="686"/>
        <end position="705"/>
    </location>
</feature>
<keyword evidence="3" id="KW-0472">Membrane</keyword>
<keyword evidence="6" id="KW-1185">Reference proteome</keyword>
<keyword evidence="3" id="KW-0812">Transmembrane</keyword>
<dbReference type="InterPro" id="IPR000253">
    <property type="entry name" value="FHA_dom"/>
</dbReference>
<feature type="coiled-coil region" evidence="1">
    <location>
        <begin position="286"/>
        <end position="330"/>
    </location>
</feature>
<proteinExistence type="predicted"/>
<dbReference type="InterPro" id="IPR008984">
    <property type="entry name" value="SMAD_FHA_dom_sf"/>
</dbReference>
<feature type="region of interest" description="Disordered" evidence="2">
    <location>
        <begin position="556"/>
        <end position="647"/>
    </location>
</feature>
<evidence type="ECO:0000256" key="2">
    <source>
        <dbReference type="SAM" id="MobiDB-lite"/>
    </source>
</evidence>
<dbReference type="SMART" id="SM00240">
    <property type="entry name" value="FHA"/>
    <property type="match status" value="1"/>
</dbReference>
<dbReference type="PROSITE" id="PS50006">
    <property type="entry name" value="FHA_DOMAIN"/>
    <property type="match status" value="1"/>
</dbReference>
<feature type="compositionally biased region" description="Basic and acidic residues" evidence="2">
    <location>
        <begin position="374"/>
        <end position="388"/>
    </location>
</feature>
<keyword evidence="1" id="KW-0175">Coiled coil</keyword>
<name>A0A067M599_BOTB1</name>
<dbReference type="PANTHER" id="PTHR15715">
    <property type="entry name" value="CENTROSOMAL PROTEIN OF 170 KDA"/>
    <property type="match status" value="1"/>
</dbReference>
<feature type="compositionally biased region" description="Basic and acidic residues" evidence="2">
    <location>
        <begin position="335"/>
        <end position="349"/>
    </location>
</feature>
<dbReference type="HOGENOM" id="CLU_007871_1_0_1"/>
<dbReference type="InterPro" id="IPR051176">
    <property type="entry name" value="Cent_Immune-Sig_Mod"/>
</dbReference>
<feature type="compositionally biased region" description="Low complexity" evidence="2">
    <location>
        <begin position="606"/>
        <end position="623"/>
    </location>
</feature>
<dbReference type="STRING" id="930990.A0A067M599"/>
<dbReference type="InParanoid" id="A0A067M599"/>
<protein>
    <recommendedName>
        <fullName evidence="4">FHA domain-containing protein</fullName>
    </recommendedName>
</protein>
<organism evidence="5 6">
    <name type="scientific">Botryobasidium botryosum (strain FD-172 SS1)</name>
    <dbReference type="NCBI Taxonomy" id="930990"/>
    <lineage>
        <taxon>Eukaryota</taxon>
        <taxon>Fungi</taxon>
        <taxon>Dikarya</taxon>
        <taxon>Basidiomycota</taxon>
        <taxon>Agaricomycotina</taxon>
        <taxon>Agaricomycetes</taxon>
        <taxon>Cantharellales</taxon>
        <taxon>Botryobasidiaceae</taxon>
        <taxon>Botryobasidium</taxon>
    </lineage>
</organism>
<dbReference type="OrthoDB" id="687730at2759"/>
<dbReference type="Proteomes" id="UP000027195">
    <property type="component" value="Unassembled WGS sequence"/>
</dbReference>
<feature type="region of interest" description="Disordered" evidence="2">
    <location>
        <begin position="335"/>
        <end position="402"/>
    </location>
</feature>
<dbReference type="PANTHER" id="PTHR15715:SF37">
    <property type="entry name" value="LD47843P"/>
    <property type="match status" value="1"/>
</dbReference>
<feature type="compositionally biased region" description="Pro residues" evidence="2">
    <location>
        <begin position="624"/>
        <end position="633"/>
    </location>
</feature>
<feature type="domain" description="FHA" evidence="4">
    <location>
        <begin position="50"/>
        <end position="106"/>
    </location>
</feature>
<dbReference type="AlphaFoldDB" id="A0A067M599"/>
<sequence length="710" mass="77918">MPTPNPSPFPLAHHPQMQHQPPALPALFLLPLNDSFIPKQISLAPGVGRVKIGRQTNAKTVPGERNGYFDSKVLSRQHAEVWEEGGKIYIKDVKSSNGTFINGDRLSSEGIESDPFELKSDDVVEFGIDIVGEDNKTVIHHKVAARVICVITPDDLASLPPPAHMHPRQGPGGSFATTRPPHPAQSPTALLGGMGGGGIGGRVGKSGLTFDHILSRLQGELQKSRETGSELNGLANVMTDIHDTLGGGGPPPLPPYPHVLPPVRPPTEAHLAALPSSNSVIDSATLTTLQNQLRDAQSSLATQAEKLRNMDDFLKEHESIKREVASMRELMLERKSEVEERSRNRKNEVVDDDDDDARSISTVMPERDDEETEAERRARREDFGRPRTPEPTGHGLDEEDEERMRLHDPHILNGTAQPLDQSHSLLTVPRSSPPPDWTSQTAALTARLDALTAQLDAAVVLSQTLQAEASAAQTTIALLETKVSTLEALVAEQKLEWEHQRSRTGAGLSVLEEWRARVEVEWKNERESWEEERLRLKDAMKEWERRMADMEKREQEKIEAERLEQRDEDVFHGANGRDMLHGGMNGDASSPSSSPRSIKSRRRRSSSPISTENGSNSPSTSPSSPYPTTPPPGETTHMNGKPPALSFSELTPVEEDADDEEIHAPLINGHHAVQRKGTMSMGDNPLPYLSAAGVVVIGIAAWTVVHRVKD</sequence>
<dbReference type="Pfam" id="PF00498">
    <property type="entry name" value="FHA"/>
    <property type="match status" value="1"/>
</dbReference>
<accession>A0A067M599</accession>
<evidence type="ECO:0000259" key="4">
    <source>
        <dbReference type="PROSITE" id="PS50006"/>
    </source>
</evidence>
<dbReference type="SUPFAM" id="SSF49879">
    <property type="entry name" value="SMAD/FHA domain"/>
    <property type="match status" value="1"/>
</dbReference>
<dbReference type="GO" id="GO:0005737">
    <property type="term" value="C:cytoplasm"/>
    <property type="evidence" value="ECO:0007669"/>
    <property type="project" value="TreeGrafter"/>
</dbReference>
<gene>
    <name evidence="5" type="ORF">BOTBODRAFT_35721</name>
</gene>
<evidence type="ECO:0000256" key="3">
    <source>
        <dbReference type="SAM" id="Phobius"/>
    </source>
</evidence>